<evidence type="ECO:0000256" key="2">
    <source>
        <dbReference type="SAM" id="SignalP"/>
    </source>
</evidence>
<proteinExistence type="predicted"/>
<feature type="compositionally biased region" description="Low complexity" evidence="1">
    <location>
        <begin position="106"/>
        <end position="122"/>
    </location>
</feature>
<keyword evidence="5" id="KW-1185">Reference proteome</keyword>
<keyword evidence="2" id="KW-0732">Signal</keyword>
<evidence type="ECO:0000313" key="5">
    <source>
        <dbReference type="Proteomes" id="UP001244341"/>
    </source>
</evidence>
<dbReference type="InterPro" id="IPR014867">
    <property type="entry name" value="Spore_coat_CotH_CotH2/3/7"/>
</dbReference>
<dbReference type="PANTHER" id="PTHR40050">
    <property type="entry name" value="INNER SPORE COAT PROTEIN H"/>
    <property type="match status" value="1"/>
</dbReference>
<organism evidence="4 5">
    <name type="scientific">Tetradesmus obliquus</name>
    <name type="common">Green alga</name>
    <name type="synonym">Acutodesmus obliquus</name>
    <dbReference type="NCBI Taxonomy" id="3088"/>
    <lineage>
        <taxon>Eukaryota</taxon>
        <taxon>Viridiplantae</taxon>
        <taxon>Chlorophyta</taxon>
        <taxon>core chlorophytes</taxon>
        <taxon>Chlorophyceae</taxon>
        <taxon>CS clade</taxon>
        <taxon>Sphaeropleales</taxon>
        <taxon>Scenedesmaceae</taxon>
        <taxon>Tetradesmus</taxon>
    </lineage>
</organism>
<gene>
    <name evidence="4" type="ORF">OEZ85_002104</name>
</gene>
<dbReference type="Pfam" id="PF08757">
    <property type="entry name" value="CotH"/>
    <property type="match status" value="1"/>
</dbReference>
<accession>A0ABY8U1Y7</accession>
<dbReference type="InterPro" id="IPR001322">
    <property type="entry name" value="Lamin_tail_dom"/>
</dbReference>
<dbReference type="Pfam" id="PF00932">
    <property type="entry name" value="LTD"/>
    <property type="match status" value="1"/>
</dbReference>
<dbReference type="EMBL" id="CP126213">
    <property type="protein sequence ID" value="WIA15463.1"/>
    <property type="molecule type" value="Genomic_DNA"/>
</dbReference>
<reference evidence="4 5" key="1">
    <citation type="submission" date="2023-05" db="EMBL/GenBank/DDBJ databases">
        <title>A 100% complete, gapless, phased diploid assembly of the Scenedesmus obliquus UTEX 3031 genome.</title>
        <authorList>
            <person name="Biondi T.C."/>
            <person name="Hanschen E.R."/>
            <person name="Kwon T."/>
            <person name="Eng W."/>
            <person name="Kruse C.P.S."/>
            <person name="Koehler S.I."/>
            <person name="Kunde Y."/>
            <person name="Gleasner C.D."/>
            <person name="You Mak K.T."/>
            <person name="Polle J."/>
            <person name="Hovde B.T."/>
            <person name="Starkenburg S.R."/>
        </authorList>
    </citation>
    <scope>NUCLEOTIDE SEQUENCE [LARGE SCALE GENOMIC DNA]</scope>
    <source>
        <strain evidence="4 5">DOE0152z</strain>
    </source>
</reference>
<feature type="signal peptide" evidence="2">
    <location>
        <begin position="1"/>
        <end position="44"/>
    </location>
</feature>
<feature type="domain" description="LTD" evidence="3">
    <location>
        <begin position="51"/>
        <end position="189"/>
    </location>
</feature>
<evidence type="ECO:0000313" key="4">
    <source>
        <dbReference type="EMBL" id="WIA15463.1"/>
    </source>
</evidence>
<feature type="region of interest" description="Disordered" evidence="1">
    <location>
        <begin position="106"/>
        <end position="125"/>
    </location>
</feature>
<dbReference type="Proteomes" id="UP001244341">
    <property type="component" value="Chromosome 6b"/>
</dbReference>
<protein>
    <recommendedName>
        <fullName evidence="3">LTD domain-containing protein</fullName>
    </recommendedName>
</protein>
<evidence type="ECO:0000256" key="1">
    <source>
        <dbReference type="SAM" id="MobiDB-lite"/>
    </source>
</evidence>
<name>A0ABY8U1Y7_TETOB</name>
<dbReference type="PANTHER" id="PTHR40050:SF1">
    <property type="entry name" value="INNER SPORE COAT PROTEIN H"/>
    <property type="match status" value="1"/>
</dbReference>
<sequence>MMGAAWAGRLPQGSCSRRSLRSAVAACVPMLVLLALQAPSMVLGEAPVIAGPIVVNEVLVSAANKTTKGTPSSWAVIATTTDWFELLNTGSAEVDLSGWTISAGAADSGSSSSSGAPAVTASDGGGDGWKVPAGVKMLPGALLLVLCPSKTDVIPPVPAGSNLLVAHGIKVNRDGIFLYDSAGNLAASTGGRLPPSKPGVTFGLPQPPSNNSGLPGASPYTYLAAPTPWLQNAGPLPGAGPFFHGRRTNLSSMGPFFHGLKSDPDGPVTPGQPIEVTARLTPNLAAIAGATLLYRINFTPEQQMIMNTNGQADAQGRVSYSATLPAAQLKAGDLVCWRVQATDKSGGSSMHPNGLRPGYPQYEGTVVALPAEAASPIPLLYWYAENPAAAVTQAGSSSTLFWNGTLYDNTHANRRGMTALSWAKPKMEFGVENDGFVIAPGVPPVSNLKLNSYYVELGEISFIKEVIAYQVLRDEGVVAPLSFHTAVYLNGKFYGLFGIIEEVDTNLLEHWGLPTNGPIFKSLSGELSNLRWDLPTSEMPSYYGRPNRKHHTEDWQLLANLTKGLAGGGPGSRTSFLFDNLNMPAVINEAAVQTLLANMDRCTKNFNVYYNPDTAEWIRIPWDVEASMGQDNTLGGSPGALWCILACEQWNSPLYCDSEHPQDISGINTPWGQGLTAVGLNPFQGSATGRRSLAQAPVAGRLNAEGTKPLAFRKSDDWSNPDRVQYGSRSVIGAPGTFNHLTDAIFDVTATRIMYLRRLRTLADKYYGQNRLRQMVDALYAKIQPVAALDNTVWQRGDGSRGYKQITTEFIPIRGKQLLETYAPGGANPLLPAAQVPSSSVVIGWGPSDSSSDKKQAFVSLQLRSPGGSGDSVDISGWKLSRQGGPTFTFPSGTVLVKNVTLHLSENVKGFRSRSSSPKAGEAAFVLLVQPGLLPDGGSGASWTLTDDQGAAVKLE</sequence>
<evidence type="ECO:0000259" key="3">
    <source>
        <dbReference type="Pfam" id="PF00932"/>
    </source>
</evidence>
<feature type="chain" id="PRO_5045426847" description="LTD domain-containing protein" evidence="2">
    <location>
        <begin position="45"/>
        <end position="956"/>
    </location>
</feature>